<evidence type="ECO:0000256" key="1">
    <source>
        <dbReference type="SAM" id="MobiDB-lite"/>
    </source>
</evidence>
<dbReference type="RefSeq" id="WP_009139171.1">
    <property type="nucleotide sequence ID" value="NZ_JH815198.1"/>
</dbReference>
<dbReference type="Gene3D" id="1.10.1660.10">
    <property type="match status" value="1"/>
</dbReference>
<sequence>MDISAQDPNRRRIRRQNLDRASVAQFSVVGESEVPGMWTTGRLSKLTGIPARTLQEWSKKPKTSTRGKTSGSGILPATTNPGNGYRLFDEDSLYDILVIKLAKEAGLQDAQIRDITMPKTKGRPMADAYIERLLRKRCEIDRKIEIARTISFVERTKIFSLRADCETEDARGLEGLMASELVDCIAARIAESSRNEQAETDRLINDASWHAGVETLEMLWRSGESPRGGDAMRAVEMLHRSLDGIPYAISTEMFSAIATKWASKGYTRIVLALRNGEEFLAFFEQAALAYGA</sequence>
<accession>K0YIP9</accession>
<dbReference type="InterPro" id="IPR009061">
    <property type="entry name" value="DNA-bd_dom_put_sf"/>
</dbReference>
<reference evidence="2 3" key="1">
    <citation type="submission" date="2012-08" db="EMBL/GenBank/DDBJ databases">
        <title>The Genome Sequence of Slackia piriformis YIT 12062.</title>
        <authorList>
            <consortium name="The Broad Institute Genome Sequencing Platform"/>
            <person name="Earl A."/>
            <person name="Ward D."/>
            <person name="Feldgarden M."/>
            <person name="Gevers D."/>
            <person name="Morotomi M."/>
            <person name="Walker B."/>
            <person name="Young S.K."/>
            <person name="Zeng Q."/>
            <person name="Gargeya S."/>
            <person name="Fitzgerald M."/>
            <person name="Haas B."/>
            <person name="Abouelleil A."/>
            <person name="Alvarado L."/>
            <person name="Arachchi H.M."/>
            <person name="Berlin A.M."/>
            <person name="Chapman S.B."/>
            <person name="Goldberg J."/>
            <person name="Griggs A."/>
            <person name="Gujja S."/>
            <person name="Hansen M."/>
            <person name="Howarth C."/>
            <person name="Imamovic A."/>
            <person name="Larimer J."/>
            <person name="McCowen C."/>
            <person name="Montmayeur A."/>
            <person name="Murphy C."/>
            <person name="Neiman D."/>
            <person name="Pearson M."/>
            <person name="Priest M."/>
            <person name="Roberts A."/>
            <person name="Saif S."/>
            <person name="Shea T."/>
            <person name="Sisk P."/>
            <person name="Sykes S."/>
            <person name="Wortman J."/>
            <person name="Nusbaum C."/>
            <person name="Birren B."/>
        </authorList>
    </citation>
    <scope>NUCLEOTIDE SEQUENCE [LARGE SCALE GENOMIC DNA]</scope>
    <source>
        <strain evidence="2 3">YIT 12062</strain>
    </source>
</reference>
<name>K0YIP9_9ACTN</name>
<evidence type="ECO:0000313" key="3">
    <source>
        <dbReference type="Proteomes" id="UP000006069"/>
    </source>
</evidence>
<evidence type="ECO:0008006" key="4">
    <source>
        <dbReference type="Google" id="ProtNLM"/>
    </source>
</evidence>
<comment type="caution">
    <text evidence="2">The sequence shown here is derived from an EMBL/GenBank/DDBJ whole genome shotgun (WGS) entry which is preliminary data.</text>
</comment>
<evidence type="ECO:0000313" key="2">
    <source>
        <dbReference type="EMBL" id="EJZ83452.1"/>
    </source>
</evidence>
<keyword evidence="3" id="KW-1185">Reference proteome</keyword>
<dbReference type="PATRIC" id="fig|742818.3.peg.1015"/>
<dbReference type="Proteomes" id="UP000006069">
    <property type="component" value="Unassembled WGS sequence"/>
</dbReference>
<dbReference type="EMBL" id="ADMD01000007">
    <property type="protein sequence ID" value="EJZ83452.1"/>
    <property type="molecule type" value="Genomic_DNA"/>
</dbReference>
<dbReference type="SUPFAM" id="SSF46955">
    <property type="entry name" value="Putative DNA-binding domain"/>
    <property type="match status" value="1"/>
</dbReference>
<dbReference type="InParanoid" id="K0YIP9"/>
<proteinExistence type="predicted"/>
<gene>
    <name evidence="2" type="ORF">HMPREF9451_00957</name>
</gene>
<dbReference type="OrthoDB" id="9809391at2"/>
<organism evidence="2 3">
    <name type="scientific">Slackia piriformis YIT 12062</name>
    <dbReference type="NCBI Taxonomy" id="742818"/>
    <lineage>
        <taxon>Bacteria</taxon>
        <taxon>Bacillati</taxon>
        <taxon>Actinomycetota</taxon>
        <taxon>Coriobacteriia</taxon>
        <taxon>Eggerthellales</taxon>
        <taxon>Eggerthellaceae</taxon>
        <taxon>Slackia</taxon>
    </lineage>
</organism>
<feature type="compositionally biased region" description="Polar residues" evidence="1">
    <location>
        <begin position="66"/>
        <end position="76"/>
    </location>
</feature>
<protein>
    <recommendedName>
        <fullName evidence="4">HTH merR-type domain-containing protein</fullName>
    </recommendedName>
</protein>
<dbReference type="HOGENOM" id="CLU_952833_0_0_11"/>
<dbReference type="AlphaFoldDB" id="K0YIP9"/>
<feature type="region of interest" description="Disordered" evidence="1">
    <location>
        <begin position="57"/>
        <end position="76"/>
    </location>
</feature>